<evidence type="ECO:0000313" key="2">
    <source>
        <dbReference type="Proteomes" id="UP000024404"/>
    </source>
</evidence>
<organism evidence="1 2">
    <name type="scientific">Onchocerca volvulus</name>
    <dbReference type="NCBI Taxonomy" id="6282"/>
    <lineage>
        <taxon>Eukaryota</taxon>
        <taxon>Metazoa</taxon>
        <taxon>Ecdysozoa</taxon>
        <taxon>Nematoda</taxon>
        <taxon>Chromadorea</taxon>
        <taxon>Rhabditida</taxon>
        <taxon>Spirurina</taxon>
        <taxon>Spiruromorpha</taxon>
        <taxon>Filarioidea</taxon>
        <taxon>Onchocercidae</taxon>
        <taxon>Onchocerca</taxon>
    </lineage>
</organism>
<sequence length="85" mass="9679">MRSIGSWMNEVERVAIGAGILAIKFISDHDHSDSTDFKTVAELHLDHINGSFMRNLCFPCYSIYEILLKKEQTKTVHRCAHKADS</sequence>
<dbReference type="Proteomes" id="UP000024404">
    <property type="component" value="Unassembled WGS sequence"/>
</dbReference>
<reference evidence="2" key="1">
    <citation type="submission" date="2013-10" db="EMBL/GenBank/DDBJ databases">
        <title>Genome sequencing of Onchocerca volvulus.</title>
        <authorList>
            <person name="Cotton J."/>
            <person name="Tsai J."/>
            <person name="Stanley E."/>
            <person name="Tracey A."/>
            <person name="Holroyd N."/>
            <person name="Lustigman S."/>
            <person name="Berriman M."/>
        </authorList>
    </citation>
    <scope>NUCLEOTIDE SEQUENCE</scope>
</reference>
<protein>
    <submittedName>
        <fullName evidence="1">Uncharacterized protein</fullName>
    </submittedName>
</protein>
<keyword evidence="2" id="KW-1185">Reference proteome</keyword>
<evidence type="ECO:0000313" key="1">
    <source>
        <dbReference type="EnsemblMetazoa" id="OVOC4263.1"/>
    </source>
</evidence>
<dbReference type="EnsemblMetazoa" id="OVOC4263.1">
    <property type="protein sequence ID" value="OVOC4263.1"/>
    <property type="gene ID" value="WBGene00241072"/>
</dbReference>
<name>A0A8R1XUZ3_ONCVO</name>
<dbReference type="EMBL" id="CMVM020000129">
    <property type="status" value="NOT_ANNOTATED_CDS"/>
    <property type="molecule type" value="Genomic_DNA"/>
</dbReference>
<proteinExistence type="predicted"/>
<dbReference type="AlphaFoldDB" id="A0A8R1XUZ3"/>
<accession>A0A8R1XUZ3</accession>
<reference evidence="1" key="2">
    <citation type="submission" date="2022-06" db="UniProtKB">
        <authorList>
            <consortium name="EnsemblMetazoa"/>
        </authorList>
    </citation>
    <scope>IDENTIFICATION</scope>
</reference>